<evidence type="ECO:0000313" key="5">
    <source>
        <dbReference type="EMBL" id="AKH41882.1"/>
    </source>
</evidence>
<dbReference type="Proteomes" id="UP000034392">
    <property type="component" value="Chromosome"/>
</dbReference>
<proteinExistence type="inferred from homology"/>
<dbReference type="PANTHER" id="PTHR35089">
    <property type="entry name" value="CHAPERONE PROTEIN SKP"/>
    <property type="match status" value="1"/>
</dbReference>
<accession>A0A0F7KRN5</accession>
<feature type="compositionally biased region" description="Low complexity" evidence="3">
    <location>
        <begin position="202"/>
        <end position="228"/>
    </location>
</feature>
<dbReference type="EMBL" id="CP011452">
    <property type="protein sequence ID" value="AKH41882.1"/>
    <property type="molecule type" value="Genomic_DNA"/>
</dbReference>
<dbReference type="GO" id="GO:0005829">
    <property type="term" value="C:cytosol"/>
    <property type="evidence" value="ECO:0007669"/>
    <property type="project" value="TreeGrafter"/>
</dbReference>
<dbReference type="PATRIC" id="fig|1267766.3.peg.837"/>
<reference evidence="5" key="1">
    <citation type="submission" date="2015-05" db="EMBL/GenBank/DDBJ databases">
        <title>The complete genome of Altererythrobacter atlanticus strain 26DY36.</title>
        <authorList>
            <person name="Wu Y.-H."/>
            <person name="Cheng H."/>
            <person name="Wu X.-W."/>
        </authorList>
    </citation>
    <scope>NUCLEOTIDE SEQUENCE [LARGE SCALE GENOMIC DNA]</scope>
    <source>
        <strain evidence="5">26DY36</strain>
    </source>
</reference>
<comment type="similarity">
    <text evidence="1">Belongs to the Skp family.</text>
</comment>
<dbReference type="GO" id="GO:0050821">
    <property type="term" value="P:protein stabilization"/>
    <property type="evidence" value="ECO:0007669"/>
    <property type="project" value="TreeGrafter"/>
</dbReference>
<dbReference type="InterPro" id="IPR005632">
    <property type="entry name" value="Chaperone_Skp"/>
</dbReference>
<name>A0A0F7KRN5_9SPHN</name>
<dbReference type="InterPro" id="IPR024930">
    <property type="entry name" value="Skp_dom_sf"/>
</dbReference>
<organism evidence="5 6">
    <name type="scientific">Croceibacterium atlanticum</name>
    <dbReference type="NCBI Taxonomy" id="1267766"/>
    <lineage>
        <taxon>Bacteria</taxon>
        <taxon>Pseudomonadati</taxon>
        <taxon>Pseudomonadota</taxon>
        <taxon>Alphaproteobacteria</taxon>
        <taxon>Sphingomonadales</taxon>
        <taxon>Erythrobacteraceae</taxon>
        <taxon>Croceibacterium</taxon>
    </lineage>
</organism>
<keyword evidence="2 4" id="KW-0732">Signal</keyword>
<dbReference type="SUPFAM" id="SSF111384">
    <property type="entry name" value="OmpH-like"/>
    <property type="match status" value="1"/>
</dbReference>
<dbReference type="AlphaFoldDB" id="A0A0F7KRN5"/>
<feature type="signal peptide" evidence="4">
    <location>
        <begin position="1"/>
        <end position="31"/>
    </location>
</feature>
<dbReference type="STRING" id="1267766.WYH_00830"/>
<dbReference type="OrthoDB" id="7427936at2"/>
<sequence length="228" mass="24302">MKNILKPALAAGIAIASLSAPLAIAPAAAQSAPTIGIVNLRAIVVNSAAYSTAEEQRQTTYKAQIDQANARRTAIQQQLQPLVQKLQTDSQSGNVDQAALQQQAAQIQQIQEAGQRELQQILAPVIRSQAYVEEQINDQLQPALQAAAQKKGVSLVLTPDTVVYADNSYNINQAVLDELNTLLPSAQIVPPEGWVPREVREQQAQQQAAQAAQAPAQQQPAAPAVSGR</sequence>
<evidence type="ECO:0000256" key="1">
    <source>
        <dbReference type="ARBA" id="ARBA00009091"/>
    </source>
</evidence>
<feature type="chain" id="PRO_5043365939" evidence="4">
    <location>
        <begin position="32"/>
        <end position="228"/>
    </location>
</feature>
<dbReference type="KEGG" id="aay:WYH_00830"/>
<evidence type="ECO:0000256" key="2">
    <source>
        <dbReference type="ARBA" id="ARBA00022729"/>
    </source>
</evidence>
<keyword evidence="6" id="KW-1185">Reference proteome</keyword>
<dbReference type="GO" id="GO:0051082">
    <property type="term" value="F:unfolded protein binding"/>
    <property type="evidence" value="ECO:0007669"/>
    <property type="project" value="InterPro"/>
</dbReference>
<dbReference type="PANTHER" id="PTHR35089:SF1">
    <property type="entry name" value="CHAPERONE PROTEIN SKP"/>
    <property type="match status" value="1"/>
</dbReference>
<gene>
    <name evidence="5" type="ORF">WYH_00830</name>
</gene>
<evidence type="ECO:0000256" key="4">
    <source>
        <dbReference type="SAM" id="SignalP"/>
    </source>
</evidence>
<dbReference type="Pfam" id="PF03938">
    <property type="entry name" value="OmpH"/>
    <property type="match status" value="1"/>
</dbReference>
<dbReference type="RefSeq" id="WP_046902823.1">
    <property type="nucleotide sequence ID" value="NZ_CP011452.2"/>
</dbReference>
<feature type="region of interest" description="Disordered" evidence="3">
    <location>
        <begin position="193"/>
        <end position="228"/>
    </location>
</feature>
<dbReference type="Gene3D" id="3.30.910.20">
    <property type="entry name" value="Skp domain"/>
    <property type="match status" value="1"/>
</dbReference>
<protein>
    <submittedName>
        <fullName evidence="5">Periplasmic chaperone</fullName>
    </submittedName>
</protein>
<evidence type="ECO:0000256" key="3">
    <source>
        <dbReference type="SAM" id="MobiDB-lite"/>
    </source>
</evidence>
<dbReference type="SMART" id="SM00935">
    <property type="entry name" value="OmpH"/>
    <property type="match status" value="1"/>
</dbReference>
<evidence type="ECO:0000313" key="6">
    <source>
        <dbReference type="Proteomes" id="UP000034392"/>
    </source>
</evidence>